<dbReference type="PANTHER" id="PTHR22894">
    <property type="entry name" value="RING-TYPE DOMAIN-CONTAINING PROTEIN"/>
    <property type="match status" value="1"/>
</dbReference>
<reference evidence="7" key="1">
    <citation type="submission" date="2013-04" db="EMBL/GenBank/DDBJ databases">
        <authorList>
            <person name="Qu J."/>
            <person name="Murali S.C."/>
            <person name="Bandaranaike D."/>
            <person name="Bellair M."/>
            <person name="Blankenburg K."/>
            <person name="Chao H."/>
            <person name="Dinh H."/>
            <person name="Doddapaneni H."/>
            <person name="Downs B."/>
            <person name="Dugan-Rocha S."/>
            <person name="Elkadiri S."/>
            <person name="Gnanaolivu R.D."/>
            <person name="Hernandez B."/>
            <person name="Javaid M."/>
            <person name="Jayaseelan J.C."/>
            <person name="Lee S."/>
            <person name="Li M."/>
            <person name="Ming W."/>
            <person name="Munidasa M."/>
            <person name="Muniz J."/>
            <person name="Nguyen L."/>
            <person name="Ongeri F."/>
            <person name="Osuji N."/>
            <person name="Pu L.-L."/>
            <person name="Puazo M."/>
            <person name="Qu C."/>
            <person name="Quiroz J."/>
            <person name="Raj R."/>
            <person name="Weissenberger G."/>
            <person name="Xin Y."/>
            <person name="Zou X."/>
            <person name="Han Y."/>
            <person name="Richards S."/>
            <person name="Worley K."/>
            <person name="Muzny D."/>
            <person name="Gibbs R."/>
        </authorList>
    </citation>
    <scope>NUCLEOTIDE SEQUENCE</scope>
    <source>
        <strain evidence="7">Sampled in the wild</strain>
    </source>
</reference>
<name>A0A8K0KMV2_LADFU</name>
<evidence type="ECO:0000313" key="8">
    <source>
        <dbReference type="Proteomes" id="UP000792457"/>
    </source>
</evidence>
<keyword evidence="4 5" id="KW-0472">Membrane</keyword>
<evidence type="ECO:0000313" key="7">
    <source>
        <dbReference type="EMBL" id="KAG8235138.1"/>
    </source>
</evidence>
<dbReference type="EMBL" id="KZ308881">
    <property type="protein sequence ID" value="KAG8235138.1"/>
    <property type="molecule type" value="Genomic_DNA"/>
</dbReference>
<sequence>MKIYLQHEDFVISTMTCPLCRQPITLLFNSYTEEERNAQPESDLGKQRIEMNVLMNRFNRIASGTPKTLLQNIYDWPVLIRRLFNELFSQRPMLLFRIRIILLVVCGAVYVFSPVDALPEAAYGILGLIDDALVILFCIWYMVNVYRSFLASQEGDID</sequence>
<keyword evidence="2 5" id="KW-0812">Transmembrane</keyword>
<evidence type="ECO:0000256" key="4">
    <source>
        <dbReference type="ARBA" id="ARBA00023136"/>
    </source>
</evidence>
<dbReference type="InterPro" id="IPR038896">
    <property type="entry name" value="RNF170"/>
</dbReference>
<comment type="subcellular location">
    <subcellularLocation>
        <location evidence="1">Endomembrane system</location>
        <topology evidence="1">Multi-pass membrane protein</topology>
    </subcellularLocation>
</comment>
<evidence type="ECO:0000256" key="3">
    <source>
        <dbReference type="ARBA" id="ARBA00022989"/>
    </source>
</evidence>
<feature type="transmembrane region" description="Helical" evidence="5">
    <location>
        <begin position="121"/>
        <end position="143"/>
    </location>
</feature>
<feature type="domain" description="DUF1232" evidence="6">
    <location>
        <begin position="101"/>
        <end position="137"/>
    </location>
</feature>
<dbReference type="GO" id="GO:0061630">
    <property type="term" value="F:ubiquitin protein ligase activity"/>
    <property type="evidence" value="ECO:0007669"/>
    <property type="project" value="InterPro"/>
</dbReference>
<evidence type="ECO:0000256" key="1">
    <source>
        <dbReference type="ARBA" id="ARBA00004127"/>
    </source>
</evidence>
<organism evidence="7 8">
    <name type="scientific">Ladona fulva</name>
    <name type="common">Scarce chaser dragonfly</name>
    <name type="synonym">Libellula fulva</name>
    <dbReference type="NCBI Taxonomy" id="123851"/>
    <lineage>
        <taxon>Eukaryota</taxon>
        <taxon>Metazoa</taxon>
        <taxon>Ecdysozoa</taxon>
        <taxon>Arthropoda</taxon>
        <taxon>Hexapoda</taxon>
        <taxon>Insecta</taxon>
        <taxon>Pterygota</taxon>
        <taxon>Palaeoptera</taxon>
        <taxon>Odonata</taxon>
        <taxon>Epiprocta</taxon>
        <taxon>Anisoptera</taxon>
        <taxon>Libelluloidea</taxon>
        <taxon>Libellulidae</taxon>
        <taxon>Ladona</taxon>
    </lineage>
</organism>
<dbReference type="InterPro" id="IPR010652">
    <property type="entry name" value="DUF1232"/>
</dbReference>
<dbReference type="AlphaFoldDB" id="A0A8K0KMV2"/>
<dbReference type="GO" id="GO:0012505">
    <property type="term" value="C:endomembrane system"/>
    <property type="evidence" value="ECO:0007669"/>
    <property type="project" value="UniProtKB-SubCell"/>
</dbReference>
<reference evidence="7" key="2">
    <citation type="submission" date="2017-10" db="EMBL/GenBank/DDBJ databases">
        <title>Ladona fulva Genome sequencing and assembly.</title>
        <authorList>
            <person name="Murali S."/>
            <person name="Richards S."/>
            <person name="Bandaranaike D."/>
            <person name="Bellair M."/>
            <person name="Blankenburg K."/>
            <person name="Chao H."/>
            <person name="Dinh H."/>
            <person name="Doddapaneni H."/>
            <person name="Dugan-Rocha S."/>
            <person name="Elkadiri S."/>
            <person name="Gnanaolivu R."/>
            <person name="Hernandez B."/>
            <person name="Skinner E."/>
            <person name="Javaid M."/>
            <person name="Lee S."/>
            <person name="Li M."/>
            <person name="Ming W."/>
            <person name="Munidasa M."/>
            <person name="Muniz J."/>
            <person name="Nguyen L."/>
            <person name="Hughes D."/>
            <person name="Osuji N."/>
            <person name="Pu L.-L."/>
            <person name="Puazo M."/>
            <person name="Qu C."/>
            <person name="Quiroz J."/>
            <person name="Raj R."/>
            <person name="Weissenberger G."/>
            <person name="Xin Y."/>
            <person name="Zou X."/>
            <person name="Han Y."/>
            <person name="Worley K."/>
            <person name="Muzny D."/>
            <person name="Gibbs R."/>
        </authorList>
    </citation>
    <scope>NUCLEOTIDE SEQUENCE</scope>
    <source>
        <strain evidence="7">Sampled in the wild</strain>
    </source>
</reference>
<protein>
    <recommendedName>
        <fullName evidence="6">DUF1232 domain-containing protein</fullName>
    </recommendedName>
</protein>
<dbReference type="PANTHER" id="PTHR22894:SF5">
    <property type="entry name" value="RING-TYPE DOMAIN-CONTAINING PROTEIN"/>
    <property type="match status" value="1"/>
</dbReference>
<dbReference type="OrthoDB" id="9049620at2759"/>
<accession>A0A8K0KMV2</accession>
<dbReference type="Pfam" id="PF06803">
    <property type="entry name" value="DUF1232"/>
    <property type="match status" value="1"/>
</dbReference>
<evidence type="ECO:0000256" key="5">
    <source>
        <dbReference type="SAM" id="Phobius"/>
    </source>
</evidence>
<feature type="transmembrane region" description="Helical" evidence="5">
    <location>
        <begin position="94"/>
        <end position="115"/>
    </location>
</feature>
<evidence type="ECO:0000259" key="6">
    <source>
        <dbReference type="Pfam" id="PF06803"/>
    </source>
</evidence>
<evidence type="ECO:0000256" key="2">
    <source>
        <dbReference type="ARBA" id="ARBA00022692"/>
    </source>
</evidence>
<keyword evidence="8" id="KW-1185">Reference proteome</keyword>
<comment type="caution">
    <text evidence="7">The sequence shown here is derived from an EMBL/GenBank/DDBJ whole genome shotgun (WGS) entry which is preliminary data.</text>
</comment>
<proteinExistence type="predicted"/>
<keyword evidence="3 5" id="KW-1133">Transmembrane helix</keyword>
<gene>
    <name evidence="7" type="ORF">J437_LFUL012335</name>
</gene>
<dbReference type="Proteomes" id="UP000792457">
    <property type="component" value="Unassembled WGS sequence"/>
</dbReference>